<reference evidence="1 2" key="1">
    <citation type="submission" date="2019-02" db="EMBL/GenBank/DDBJ databases">
        <title>Genomic data mining of an Antarctic deep-sea actinobacterium, Janibacterlimosus P3-3-X1.</title>
        <authorList>
            <person name="Liao L."/>
            <person name="Chen B."/>
        </authorList>
    </citation>
    <scope>NUCLEOTIDE SEQUENCE [LARGE SCALE GENOMIC DNA]</scope>
    <source>
        <strain evidence="1 2">P3-3-X1</strain>
    </source>
</reference>
<protein>
    <recommendedName>
        <fullName evidence="3">ParA family protein</fullName>
    </recommendedName>
</protein>
<name>A0A4V0ZAR4_9MICO</name>
<keyword evidence="2" id="KW-1185">Reference proteome</keyword>
<dbReference type="EMBL" id="CP036164">
    <property type="protein sequence ID" value="QBF45408.1"/>
    <property type="molecule type" value="Genomic_DNA"/>
</dbReference>
<gene>
    <name evidence="1" type="ORF">EXU32_03470</name>
</gene>
<dbReference type="KEGG" id="jli:EXU32_03470"/>
<dbReference type="Proteomes" id="UP000290408">
    <property type="component" value="Chromosome"/>
</dbReference>
<dbReference type="AlphaFoldDB" id="A0A4V0ZAR4"/>
<evidence type="ECO:0000313" key="1">
    <source>
        <dbReference type="EMBL" id="QBF45408.1"/>
    </source>
</evidence>
<accession>A0A4V0ZAR4</accession>
<evidence type="ECO:0000313" key="2">
    <source>
        <dbReference type="Proteomes" id="UP000290408"/>
    </source>
</evidence>
<dbReference type="STRING" id="1216970.GCA_001570985_00345"/>
<sequence>MALHIFTSLSGAPGVTSTAMTWAHVSDRPTLLVEADPAGGSPMLCIGWGGAHPHNRSILDLAVHPPGEYVERVWELAIPLPGREREAWLVPTVGMTAQMRSLMGVFGPLGEALARISLDSNVDVLVDLGRLGAAGSSTQLWAHADTVLVFTDSTLQALNTLAVGLPSLADELDGVGARHRLAVVPVLGDEKGASNRPYGTREISGITGGIPVLSGVARDAKAAGSRTWGKRGRYPVSVKRLIASVDQHARSANDVMGVAGATA</sequence>
<evidence type="ECO:0008006" key="3">
    <source>
        <dbReference type="Google" id="ProtNLM"/>
    </source>
</evidence>
<proteinExistence type="predicted"/>
<dbReference type="OrthoDB" id="5243870at2"/>
<organism evidence="1 2">
    <name type="scientific">Janibacter limosus</name>
    <dbReference type="NCBI Taxonomy" id="53458"/>
    <lineage>
        <taxon>Bacteria</taxon>
        <taxon>Bacillati</taxon>
        <taxon>Actinomycetota</taxon>
        <taxon>Actinomycetes</taxon>
        <taxon>Micrococcales</taxon>
        <taxon>Intrasporangiaceae</taxon>
        <taxon>Janibacter</taxon>
    </lineage>
</organism>
<dbReference type="RefSeq" id="WP_130628646.1">
    <property type="nucleotide sequence ID" value="NZ_CP036164.1"/>
</dbReference>